<evidence type="ECO:0000256" key="2">
    <source>
        <dbReference type="ARBA" id="ARBA00022741"/>
    </source>
</evidence>
<sequence>MILAEQIGLLRGGRPLFSDASFAIHPGWHVGLTGNNGAGKSSLFSLLLRELQADTGSLSRPAGWVVAHMKQEVAAVDRSALDYVLDGDAEWRQLDNQLNDLDALDGIAMGNVFASYESIDGYTAPSRAAQLLAGLGFSESDMQRPVAAFSGGWRMRLNLAQTLMCRSDLLLLDEPTNHLDLDAILWLEDWLRAYPGTLVMVSHDRDFLDAVVEHILHVAQGTITHYRGNYSTFERTRAERLAQQQQAFDKQQLQVAHLQSYVDRFRAKATKARQAQSRLKALERMTLSAPAEIESGLDIRFRAPDRLASPLLRLDEAAIGHSKTPLINDVDLGLYPGARIGLLGPNGAGKTTLVRALVGDLPLLSGTRLISEHTRIGYFAQHQVDHLDASVTPLVLIQRLSPKVDELTLRNFLGGFGFGGDRVCAEITPFSGGEKARLALALIIWQRPNVLLLDEPTNHLDLALRHALLVAIQAFEGAIVLVSHDRHLVSVTCDELWLINSGKAERFDGDLDDYAQWLRAWRAKQAATGGAGSVVPVAEAAAAPASLPEAAAIAATTTPKSAAQAPEAPEAMVAKKPVRSADIRAAQKVVARTEQTLADAQLSLERLSATLSGSTLYEPANSAELAEVLQKQKAAQQDLEQAEAEWLAASELLEQLNT</sequence>
<dbReference type="FunFam" id="3.40.50.300:FF:000011">
    <property type="entry name" value="Putative ABC transporter ATP-binding component"/>
    <property type="match status" value="1"/>
</dbReference>
<dbReference type="EMBL" id="QUNR01000001">
    <property type="protein sequence ID" value="REH40052.1"/>
    <property type="molecule type" value="Genomic_DNA"/>
</dbReference>
<accession>A0A3E0HA32</accession>
<evidence type="ECO:0000256" key="1">
    <source>
        <dbReference type="ARBA" id="ARBA00022737"/>
    </source>
</evidence>
<dbReference type="FunFam" id="3.40.50.300:FF:002053">
    <property type="entry name" value="ABC transporter ATP-binding protein"/>
    <property type="match status" value="1"/>
</dbReference>
<feature type="domain" description="ABC transporter" evidence="7">
    <location>
        <begin position="312"/>
        <end position="526"/>
    </location>
</feature>
<dbReference type="SMART" id="SM00382">
    <property type="entry name" value="AAA"/>
    <property type="match status" value="2"/>
</dbReference>
<organism evidence="8 9">
    <name type="scientific">Paraperlucidibaca baekdonensis</name>
    <dbReference type="NCBI Taxonomy" id="748120"/>
    <lineage>
        <taxon>Bacteria</taxon>
        <taxon>Pseudomonadati</taxon>
        <taxon>Pseudomonadota</taxon>
        <taxon>Gammaproteobacteria</taxon>
        <taxon>Moraxellales</taxon>
        <taxon>Moraxellaceae</taxon>
        <taxon>Paraperlucidibaca</taxon>
    </lineage>
</organism>
<dbReference type="InterPro" id="IPR003439">
    <property type="entry name" value="ABC_transporter-like_ATP-bd"/>
</dbReference>
<dbReference type="AlphaFoldDB" id="A0A3E0HA32"/>
<dbReference type="Pfam" id="PF00005">
    <property type="entry name" value="ABC_tran"/>
    <property type="match status" value="2"/>
</dbReference>
<dbReference type="InterPro" id="IPR032781">
    <property type="entry name" value="ABC_tran_Xtn"/>
</dbReference>
<evidence type="ECO:0000256" key="3">
    <source>
        <dbReference type="ARBA" id="ARBA00022840"/>
    </source>
</evidence>
<keyword evidence="2" id="KW-0547">Nucleotide-binding</keyword>
<evidence type="ECO:0000256" key="4">
    <source>
        <dbReference type="ARBA" id="ARBA00061571"/>
    </source>
</evidence>
<dbReference type="Proteomes" id="UP000256774">
    <property type="component" value="Unassembled WGS sequence"/>
</dbReference>
<dbReference type="PROSITE" id="PS50893">
    <property type="entry name" value="ABC_TRANSPORTER_2"/>
    <property type="match status" value="2"/>
</dbReference>
<keyword evidence="1" id="KW-0677">Repeat</keyword>
<dbReference type="OrthoDB" id="9762051at2"/>
<dbReference type="GO" id="GO:0005524">
    <property type="term" value="F:ATP binding"/>
    <property type="evidence" value="ECO:0007669"/>
    <property type="project" value="UniProtKB-KW"/>
</dbReference>
<dbReference type="PANTHER" id="PTHR19211:SF14">
    <property type="entry name" value="ATP-BINDING CASSETTE SUB-FAMILY F MEMBER 1"/>
    <property type="match status" value="1"/>
</dbReference>
<comment type="similarity">
    <text evidence="4">Belongs to the ABC transporter superfamily. ABCF family. YheS subfamily.</text>
</comment>
<evidence type="ECO:0000313" key="9">
    <source>
        <dbReference type="Proteomes" id="UP000256774"/>
    </source>
</evidence>
<evidence type="ECO:0000256" key="5">
    <source>
        <dbReference type="ARBA" id="ARBA00069073"/>
    </source>
</evidence>
<keyword evidence="3 8" id="KW-0067">ATP-binding</keyword>
<gene>
    <name evidence="8" type="ORF">DFR26_0250</name>
</gene>
<dbReference type="Gene3D" id="3.40.50.300">
    <property type="entry name" value="P-loop containing nucleotide triphosphate hydrolases"/>
    <property type="match status" value="2"/>
</dbReference>
<dbReference type="InterPro" id="IPR027417">
    <property type="entry name" value="P-loop_NTPase"/>
</dbReference>
<dbReference type="PANTHER" id="PTHR19211">
    <property type="entry name" value="ATP-BINDING TRANSPORT PROTEIN-RELATED"/>
    <property type="match status" value="1"/>
</dbReference>
<protein>
    <recommendedName>
        <fullName evidence="5">Probable ATP-binding protein YheS</fullName>
    </recommendedName>
</protein>
<dbReference type="GO" id="GO:0016887">
    <property type="term" value="F:ATP hydrolysis activity"/>
    <property type="evidence" value="ECO:0007669"/>
    <property type="project" value="InterPro"/>
</dbReference>
<feature type="coiled-coil region" evidence="6">
    <location>
        <begin position="583"/>
        <end position="645"/>
    </location>
</feature>
<dbReference type="InterPro" id="IPR003593">
    <property type="entry name" value="AAA+_ATPase"/>
</dbReference>
<keyword evidence="9" id="KW-1185">Reference proteome</keyword>
<name>A0A3E0HA32_9GAMM</name>
<keyword evidence="6" id="KW-0175">Coiled coil</keyword>
<dbReference type="InterPro" id="IPR050611">
    <property type="entry name" value="ABCF"/>
</dbReference>
<comment type="caution">
    <text evidence="8">The sequence shown here is derived from an EMBL/GenBank/DDBJ whole genome shotgun (WGS) entry which is preliminary data.</text>
</comment>
<dbReference type="SUPFAM" id="SSF52540">
    <property type="entry name" value="P-loop containing nucleoside triphosphate hydrolases"/>
    <property type="match status" value="2"/>
</dbReference>
<dbReference type="CDD" id="cd03221">
    <property type="entry name" value="ABCF_EF-3"/>
    <property type="match status" value="2"/>
</dbReference>
<feature type="domain" description="ABC transporter" evidence="7">
    <location>
        <begin position="2"/>
        <end position="245"/>
    </location>
</feature>
<evidence type="ECO:0000256" key="6">
    <source>
        <dbReference type="SAM" id="Coils"/>
    </source>
</evidence>
<reference evidence="8 9" key="1">
    <citation type="submission" date="2018-08" db="EMBL/GenBank/DDBJ databases">
        <title>Genomic Encyclopedia of Type Strains, Phase IV (KMG-IV): sequencing the most valuable type-strain genomes for metagenomic binning, comparative biology and taxonomic classification.</title>
        <authorList>
            <person name="Goeker M."/>
        </authorList>
    </citation>
    <scope>NUCLEOTIDE SEQUENCE [LARGE SCALE GENOMIC DNA]</scope>
    <source>
        <strain evidence="8 9">DSM 26022</strain>
    </source>
</reference>
<dbReference type="PROSITE" id="PS00211">
    <property type="entry name" value="ABC_TRANSPORTER_1"/>
    <property type="match status" value="2"/>
</dbReference>
<evidence type="ECO:0000313" key="8">
    <source>
        <dbReference type="EMBL" id="REH40052.1"/>
    </source>
</evidence>
<proteinExistence type="inferred from homology"/>
<dbReference type="Pfam" id="PF12848">
    <property type="entry name" value="ABC_tran_Xtn"/>
    <property type="match status" value="1"/>
</dbReference>
<dbReference type="InterPro" id="IPR017871">
    <property type="entry name" value="ABC_transporter-like_CS"/>
</dbReference>
<dbReference type="RefSeq" id="WP_116207126.1">
    <property type="nucleotide sequence ID" value="NZ_QUNR01000001.1"/>
</dbReference>
<evidence type="ECO:0000259" key="7">
    <source>
        <dbReference type="PROSITE" id="PS50893"/>
    </source>
</evidence>